<accession>A0ABC8JN65</accession>
<sequence length="75" mass="8665">MPPRLGSSFMEATRCPFLLKMLLRELIRLRKKTVILLLLTPVVAINHKLPTLFEEMCQVAEATCCRRVYYLGVEV</sequence>
<name>A0ABC8JN65_ERUVS</name>
<dbReference type="EMBL" id="CAKOAT010119599">
    <property type="protein sequence ID" value="CAH8332604.1"/>
    <property type="molecule type" value="Genomic_DNA"/>
</dbReference>
<keyword evidence="2" id="KW-1185">Reference proteome</keyword>
<dbReference type="AlphaFoldDB" id="A0ABC8JN65"/>
<protein>
    <submittedName>
        <fullName evidence="1">Uncharacterized protein</fullName>
    </submittedName>
</protein>
<comment type="caution">
    <text evidence="1">The sequence shown here is derived from an EMBL/GenBank/DDBJ whole genome shotgun (WGS) entry which is preliminary data.</text>
</comment>
<gene>
    <name evidence="1" type="ORF">ERUC_LOCUS12663</name>
</gene>
<reference evidence="1 2" key="1">
    <citation type="submission" date="2022-03" db="EMBL/GenBank/DDBJ databases">
        <authorList>
            <person name="Macdonald S."/>
            <person name="Ahmed S."/>
            <person name="Newling K."/>
        </authorList>
    </citation>
    <scope>NUCLEOTIDE SEQUENCE [LARGE SCALE GENOMIC DNA]</scope>
</reference>
<evidence type="ECO:0000313" key="2">
    <source>
        <dbReference type="Proteomes" id="UP001642260"/>
    </source>
</evidence>
<evidence type="ECO:0000313" key="1">
    <source>
        <dbReference type="EMBL" id="CAH8332604.1"/>
    </source>
</evidence>
<organism evidence="1 2">
    <name type="scientific">Eruca vesicaria subsp. sativa</name>
    <name type="common">Garden rocket</name>
    <name type="synonym">Eruca sativa</name>
    <dbReference type="NCBI Taxonomy" id="29727"/>
    <lineage>
        <taxon>Eukaryota</taxon>
        <taxon>Viridiplantae</taxon>
        <taxon>Streptophyta</taxon>
        <taxon>Embryophyta</taxon>
        <taxon>Tracheophyta</taxon>
        <taxon>Spermatophyta</taxon>
        <taxon>Magnoliopsida</taxon>
        <taxon>eudicotyledons</taxon>
        <taxon>Gunneridae</taxon>
        <taxon>Pentapetalae</taxon>
        <taxon>rosids</taxon>
        <taxon>malvids</taxon>
        <taxon>Brassicales</taxon>
        <taxon>Brassicaceae</taxon>
        <taxon>Brassiceae</taxon>
        <taxon>Eruca</taxon>
    </lineage>
</organism>
<proteinExistence type="predicted"/>
<dbReference type="Proteomes" id="UP001642260">
    <property type="component" value="Unassembled WGS sequence"/>
</dbReference>